<comment type="caution">
    <text evidence="1">The sequence shown here is derived from an EMBL/GenBank/DDBJ whole genome shotgun (WGS) entry which is preliminary data.</text>
</comment>
<protein>
    <submittedName>
        <fullName evidence="1">Uncharacterized protein</fullName>
    </submittedName>
</protein>
<proteinExistence type="predicted"/>
<evidence type="ECO:0000313" key="2">
    <source>
        <dbReference type="Proteomes" id="UP000018731"/>
    </source>
</evidence>
<gene>
    <name evidence="1" type="ORF">HMPREF2086_00569</name>
</gene>
<dbReference type="PATRIC" id="fig|1357400.3.peg.786"/>
<organism evidence="1 2">
    <name type="scientific">Helicobacter macacae MIT 99-5501</name>
    <dbReference type="NCBI Taxonomy" id="1357400"/>
    <lineage>
        <taxon>Bacteria</taxon>
        <taxon>Pseudomonadati</taxon>
        <taxon>Campylobacterota</taxon>
        <taxon>Epsilonproteobacteria</taxon>
        <taxon>Campylobacterales</taxon>
        <taxon>Helicobacteraceae</taxon>
        <taxon>Helicobacter</taxon>
    </lineage>
</organism>
<dbReference type="Proteomes" id="UP000018731">
    <property type="component" value="Unassembled WGS sequence"/>
</dbReference>
<name>V8CCZ6_9HELI</name>
<dbReference type="STRING" id="1357400.HMPREF2086_00569"/>
<reference evidence="1 2" key="1">
    <citation type="journal article" date="2014" name="Genome Announc.">
        <title>Draft genome sequences of six enterohepatic helicobacter species isolated from humans and one from rhesus macaques.</title>
        <authorList>
            <person name="Shen Z."/>
            <person name="Sheh A."/>
            <person name="Young S.K."/>
            <person name="Abouelliel A."/>
            <person name="Ward D.V."/>
            <person name="Earl A.M."/>
            <person name="Fox J.G."/>
        </authorList>
    </citation>
    <scope>NUCLEOTIDE SEQUENCE [LARGE SCALE GENOMIC DNA]</scope>
    <source>
        <strain evidence="1 2">MIT 99-5501</strain>
    </source>
</reference>
<dbReference type="EMBL" id="AZJI01000001">
    <property type="protein sequence ID" value="ETD25234.1"/>
    <property type="molecule type" value="Genomic_DNA"/>
</dbReference>
<keyword evidence="2" id="KW-1185">Reference proteome</keyword>
<evidence type="ECO:0000313" key="1">
    <source>
        <dbReference type="EMBL" id="ETD25234.1"/>
    </source>
</evidence>
<accession>V8CCZ6</accession>
<dbReference type="RefSeq" id="WP_023927299.1">
    <property type="nucleotide sequence ID" value="NZ_KI669454.1"/>
</dbReference>
<sequence length="65" mass="6588">MKQIISILEPCSFVGISVSSVQTPQATLTTPAPSVQKIHTHKGSGLSVVAGGIVFGGLGSKIGIR</sequence>
<dbReference type="HOGENOM" id="CLU_2843831_0_0_7"/>
<dbReference type="AlphaFoldDB" id="V8CCZ6"/>